<dbReference type="GO" id="GO:0009992">
    <property type="term" value="P:intracellular water homeostasis"/>
    <property type="evidence" value="ECO:0007669"/>
    <property type="project" value="Ensembl"/>
</dbReference>
<dbReference type="Pfam" id="PF00230">
    <property type="entry name" value="MIP"/>
    <property type="match status" value="1"/>
</dbReference>
<keyword evidence="8" id="KW-1185">Reference proteome</keyword>
<keyword evidence="5 6" id="KW-0472">Membrane</keyword>
<feature type="transmembrane region" description="Helical" evidence="6">
    <location>
        <begin position="6"/>
        <end position="26"/>
    </location>
</feature>
<dbReference type="PIRSF" id="PIRSF017529">
    <property type="entry name" value="Aquaporin_11/12"/>
    <property type="match status" value="1"/>
</dbReference>
<evidence type="ECO:0000256" key="6">
    <source>
        <dbReference type="SAM" id="Phobius"/>
    </source>
</evidence>
<proteinExistence type="inferred from homology"/>
<evidence type="ECO:0000256" key="2">
    <source>
        <dbReference type="ARBA" id="ARBA00005900"/>
    </source>
</evidence>
<feature type="transmembrane region" description="Helical" evidence="6">
    <location>
        <begin position="225"/>
        <end position="244"/>
    </location>
</feature>
<accession>A0A8D0BTX7</accession>
<dbReference type="PRINTS" id="PR02024">
    <property type="entry name" value="AQUAPORIN11"/>
</dbReference>
<dbReference type="PANTHER" id="PTHR21191:SF7">
    <property type="entry name" value="AQUAPORIN-11"/>
    <property type="match status" value="1"/>
</dbReference>
<dbReference type="GO" id="GO:0009986">
    <property type="term" value="C:cell surface"/>
    <property type="evidence" value="ECO:0007669"/>
    <property type="project" value="Ensembl"/>
</dbReference>
<evidence type="ECO:0000256" key="5">
    <source>
        <dbReference type="ARBA" id="ARBA00023136"/>
    </source>
</evidence>
<dbReference type="GeneTree" id="ENSGT00530000063816"/>
<dbReference type="Proteomes" id="UP000694421">
    <property type="component" value="Unplaced"/>
</dbReference>
<dbReference type="Gene3D" id="1.20.1080.10">
    <property type="entry name" value="Glycerol uptake facilitator protein"/>
    <property type="match status" value="1"/>
</dbReference>
<comment type="subcellular location">
    <subcellularLocation>
        <location evidence="1">Membrane</location>
        <topology evidence="1">Multi-pass membrane protein</topology>
    </subcellularLocation>
</comment>
<sequence>MAVSETYISLLVMAGTILITATCRRWNRQYMYNKPSGYCFFLELFGAFQVCACTQELCLLADLPPKPQMALTLTYIFTVLHGLTLPDSVTNPSSSFQLLCKGDIRAKTWLLQTSAQFTGAVLANVYVRSLSEVIPNHSKALAAHCNNPIQTSIGNAFILELLFSFLFHMSLLQFESTSDRIKVHLIALLITVLVYEGGHLTGAIFNPALAFSLHINCFSEKFWDYVLVYWVAPCVGSVMVFILWDEVLPLLQGRT</sequence>
<feature type="transmembrane region" description="Helical" evidence="6">
    <location>
        <begin position="183"/>
        <end position="205"/>
    </location>
</feature>
<dbReference type="GO" id="GO:0006612">
    <property type="term" value="P:protein targeting to membrane"/>
    <property type="evidence" value="ECO:0007669"/>
    <property type="project" value="Ensembl"/>
</dbReference>
<dbReference type="OMA" id="QRFGFRC"/>
<dbReference type="GO" id="GO:0005783">
    <property type="term" value="C:endoplasmic reticulum"/>
    <property type="evidence" value="ECO:0007669"/>
    <property type="project" value="Ensembl"/>
</dbReference>
<comment type="similarity">
    <text evidence="2">Belongs to the MIP/aquaporin (TC 1.A.8) family. AQP11/AQP12 subfamily.</text>
</comment>
<dbReference type="GO" id="GO:1904293">
    <property type="term" value="P:negative regulation of ERAD pathway"/>
    <property type="evidence" value="ECO:0007669"/>
    <property type="project" value="Ensembl"/>
</dbReference>
<dbReference type="Ensembl" id="ENSSMRT00000010704.1">
    <property type="protein sequence ID" value="ENSSMRP00000009184.1"/>
    <property type="gene ID" value="ENSSMRG00000007336.1"/>
</dbReference>
<organism evidence="7 8">
    <name type="scientific">Salvator merianae</name>
    <name type="common">Argentine black and white tegu</name>
    <name type="synonym">Tupinambis merianae</name>
    <dbReference type="NCBI Taxonomy" id="96440"/>
    <lineage>
        <taxon>Eukaryota</taxon>
        <taxon>Metazoa</taxon>
        <taxon>Chordata</taxon>
        <taxon>Craniata</taxon>
        <taxon>Vertebrata</taxon>
        <taxon>Euteleostomi</taxon>
        <taxon>Lepidosauria</taxon>
        <taxon>Squamata</taxon>
        <taxon>Bifurcata</taxon>
        <taxon>Unidentata</taxon>
        <taxon>Episquamata</taxon>
        <taxon>Laterata</taxon>
        <taxon>Teiioidea</taxon>
        <taxon>Teiidae</taxon>
        <taxon>Salvator</taxon>
    </lineage>
</organism>
<dbReference type="GO" id="GO:0050680">
    <property type="term" value="P:negative regulation of epithelial cell proliferation"/>
    <property type="evidence" value="ECO:0007669"/>
    <property type="project" value="Ensembl"/>
</dbReference>
<dbReference type="GO" id="GO:0015254">
    <property type="term" value="F:glycerol channel activity"/>
    <property type="evidence" value="ECO:0007669"/>
    <property type="project" value="Ensembl"/>
</dbReference>
<dbReference type="InterPro" id="IPR023271">
    <property type="entry name" value="Aquaporin-like"/>
</dbReference>
<dbReference type="InterPro" id="IPR000425">
    <property type="entry name" value="MIP"/>
</dbReference>
<dbReference type="InterPro" id="IPR016697">
    <property type="entry name" value="Aquaporin_11/12"/>
</dbReference>
<keyword evidence="3 6" id="KW-0812">Transmembrane</keyword>
<evidence type="ECO:0000256" key="1">
    <source>
        <dbReference type="ARBA" id="ARBA00004141"/>
    </source>
</evidence>
<evidence type="ECO:0000313" key="7">
    <source>
        <dbReference type="Ensembl" id="ENSSMRP00000009184.1"/>
    </source>
</evidence>
<dbReference type="InterPro" id="IPR023266">
    <property type="entry name" value="Aquaporin_11"/>
</dbReference>
<evidence type="ECO:0000256" key="3">
    <source>
        <dbReference type="ARBA" id="ARBA00022692"/>
    </source>
</evidence>
<dbReference type="PANTHER" id="PTHR21191">
    <property type="entry name" value="AQUAPORIN"/>
    <property type="match status" value="1"/>
</dbReference>
<reference evidence="7" key="2">
    <citation type="submission" date="2025-09" db="UniProtKB">
        <authorList>
            <consortium name="Ensembl"/>
        </authorList>
    </citation>
    <scope>IDENTIFICATION</scope>
</reference>
<dbReference type="GO" id="GO:0005886">
    <property type="term" value="C:plasma membrane"/>
    <property type="evidence" value="ECO:0007669"/>
    <property type="project" value="Ensembl"/>
</dbReference>
<dbReference type="GO" id="GO:0048388">
    <property type="term" value="P:endosomal lumen acidification"/>
    <property type="evidence" value="ECO:0007669"/>
    <property type="project" value="Ensembl"/>
</dbReference>
<dbReference type="InterPro" id="IPR051883">
    <property type="entry name" value="AQP11/12_channel"/>
</dbReference>
<dbReference type="GO" id="GO:0051260">
    <property type="term" value="P:protein homooligomerization"/>
    <property type="evidence" value="ECO:0007669"/>
    <property type="project" value="Ensembl"/>
</dbReference>
<evidence type="ECO:0000313" key="8">
    <source>
        <dbReference type="Proteomes" id="UP000694421"/>
    </source>
</evidence>
<feature type="transmembrane region" description="Helical" evidence="6">
    <location>
        <begin position="149"/>
        <end position="171"/>
    </location>
</feature>
<dbReference type="GO" id="GO:0015250">
    <property type="term" value="F:water channel activity"/>
    <property type="evidence" value="ECO:0007669"/>
    <property type="project" value="Ensembl"/>
</dbReference>
<reference evidence="7" key="1">
    <citation type="submission" date="2025-08" db="UniProtKB">
        <authorList>
            <consortium name="Ensembl"/>
        </authorList>
    </citation>
    <scope>IDENTIFICATION</scope>
</reference>
<name>A0A8D0BTX7_SALMN</name>
<dbReference type="SUPFAM" id="SSF81338">
    <property type="entry name" value="Aquaporin-like"/>
    <property type="match status" value="1"/>
</dbReference>
<keyword evidence="4 6" id="KW-1133">Transmembrane helix</keyword>
<dbReference type="GO" id="GO:0072014">
    <property type="term" value="P:proximal tubule development"/>
    <property type="evidence" value="ECO:0007669"/>
    <property type="project" value="Ensembl"/>
</dbReference>
<dbReference type="AlphaFoldDB" id="A0A8D0BTX7"/>
<evidence type="ECO:0000256" key="4">
    <source>
        <dbReference type="ARBA" id="ARBA00022989"/>
    </source>
</evidence>
<protein>
    <submittedName>
        <fullName evidence="7">Aquaporin 11</fullName>
    </submittedName>
</protein>
<dbReference type="GO" id="GO:0140070">
    <property type="term" value="F:hydrogen peroxide channel activity"/>
    <property type="evidence" value="ECO:0007669"/>
    <property type="project" value="Ensembl"/>
</dbReference>
<dbReference type="GO" id="GO:0032364">
    <property type="term" value="P:intracellular oxygen homeostasis"/>
    <property type="evidence" value="ECO:0007669"/>
    <property type="project" value="Ensembl"/>
</dbReference>
<dbReference type="GO" id="GO:0008284">
    <property type="term" value="P:positive regulation of cell population proliferation"/>
    <property type="evidence" value="ECO:0007669"/>
    <property type="project" value="Ensembl"/>
</dbReference>